<dbReference type="Proteomes" id="UP000324800">
    <property type="component" value="Unassembled WGS sequence"/>
</dbReference>
<feature type="region of interest" description="Disordered" evidence="1">
    <location>
        <begin position="189"/>
        <end position="245"/>
    </location>
</feature>
<gene>
    <name evidence="2" type="ORF">EZS28_010014</name>
</gene>
<feature type="compositionally biased region" description="Polar residues" evidence="1">
    <location>
        <begin position="223"/>
        <end position="245"/>
    </location>
</feature>
<protein>
    <submittedName>
        <fullName evidence="2">Uncharacterized protein</fullName>
    </submittedName>
</protein>
<dbReference type="AlphaFoldDB" id="A0A5J4WHS4"/>
<evidence type="ECO:0000313" key="3">
    <source>
        <dbReference type="Proteomes" id="UP000324800"/>
    </source>
</evidence>
<sequence length="245" mass="27718">MNPKYKGRQQNRIITQFPLMQAGILSVEQVNNKINFKKTLQMRLNYQRKDHWVKATRNTNIENTKGVRKSKETARHKHNERALDQSYTKLRSKQPISRRQRIVPLTQTNPKNQTTPYPNQNQGSILSVDLMGIITNPFSVPKGMQYQQIAGEAAQVHHALRETFSTNGNVRRVASSTDRIASGQVGVAGTKPTNIQTAPSTQLQGNPVREPKVKKKGGRTPVRSKTINTNNFVVANQNQSEDQQR</sequence>
<comment type="caution">
    <text evidence="2">The sequence shown here is derived from an EMBL/GenBank/DDBJ whole genome shotgun (WGS) entry which is preliminary data.</text>
</comment>
<dbReference type="EMBL" id="SNRW01001939">
    <property type="protein sequence ID" value="KAA6394461.1"/>
    <property type="molecule type" value="Genomic_DNA"/>
</dbReference>
<evidence type="ECO:0000313" key="2">
    <source>
        <dbReference type="EMBL" id="KAA6394461.1"/>
    </source>
</evidence>
<reference evidence="2 3" key="1">
    <citation type="submission" date="2019-03" db="EMBL/GenBank/DDBJ databases">
        <title>Single cell metagenomics reveals metabolic interactions within the superorganism composed of flagellate Streblomastix strix and complex community of Bacteroidetes bacteria on its surface.</title>
        <authorList>
            <person name="Treitli S.C."/>
            <person name="Kolisko M."/>
            <person name="Husnik F."/>
            <person name="Keeling P."/>
            <person name="Hampl V."/>
        </authorList>
    </citation>
    <scope>NUCLEOTIDE SEQUENCE [LARGE SCALE GENOMIC DNA]</scope>
    <source>
        <strain evidence="2">ST1C</strain>
    </source>
</reference>
<evidence type="ECO:0000256" key="1">
    <source>
        <dbReference type="SAM" id="MobiDB-lite"/>
    </source>
</evidence>
<feature type="compositionally biased region" description="Polar residues" evidence="1">
    <location>
        <begin position="191"/>
        <end position="205"/>
    </location>
</feature>
<proteinExistence type="predicted"/>
<feature type="region of interest" description="Disordered" evidence="1">
    <location>
        <begin position="65"/>
        <end position="98"/>
    </location>
</feature>
<accession>A0A5J4WHS4</accession>
<organism evidence="2 3">
    <name type="scientific">Streblomastix strix</name>
    <dbReference type="NCBI Taxonomy" id="222440"/>
    <lineage>
        <taxon>Eukaryota</taxon>
        <taxon>Metamonada</taxon>
        <taxon>Preaxostyla</taxon>
        <taxon>Oxymonadida</taxon>
        <taxon>Streblomastigidae</taxon>
        <taxon>Streblomastix</taxon>
    </lineage>
</organism>
<name>A0A5J4WHS4_9EUKA</name>